<gene>
    <name evidence="1" type="ORF">OIDMADRAFT_44171</name>
</gene>
<name>A0A0C3GMP4_OIDMZ</name>
<organism evidence="1 2">
    <name type="scientific">Oidiodendron maius (strain Zn)</name>
    <dbReference type="NCBI Taxonomy" id="913774"/>
    <lineage>
        <taxon>Eukaryota</taxon>
        <taxon>Fungi</taxon>
        <taxon>Dikarya</taxon>
        <taxon>Ascomycota</taxon>
        <taxon>Pezizomycotina</taxon>
        <taxon>Leotiomycetes</taxon>
        <taxon>Leotiomycetes incertae sedis</taxon>
        <taxon>Myxotrichaceae</taxon>
        <taxon>Oidiodendron</taxon>
    </lineage>
</organism>
<dbReference type="PRINTS" id="PR00081">
    <property type="entry name" value="GDHRDH"/>
</dbReference>
<dbReference type="PANTHER" id="PTHR45458:SF3">
    <property type="entry name" value="CHAIN DEHYDROGENASE (ATSC), PUTATIVE-RELATED"/>
    <property type="match status" value="1"/>
</dbReference>
<dbReference type="Proteomes" id="UP000054321">
    <property type="component" value="Unassembled WGS sequence"/>
</dbReference>
<dbReference type="InterPro" id="IPR052184">
    <property type="entry name" value="SDR_enzymes"/>
</dbReference>
<dbReference type="HOGENOM" id="CLU_010194_9_2_1"/>
<protein>
    <recommendedName>
        <fullName evidence="3">NAD(P)-binding protein</fullName>
    </recommendedName>
</protein>
<dbReference type="PANTHER" id="PTHR45458">
    <property type="entry name" value="SHORT-CHAIN DEHYDROGENASE/REDUCTASE SDR"/>
    <property type="match status" value="1"/>
</dbReference>
<reference evidence="1 2" key="1">
    <citation type="submission" date="2014-04" db="EMBL/GenBank/DDBJ databases">
        <authorList>
            <consortium name="DOE Joint Genome Institute"/>
            <person name="Kuo A."/>
            <person name="Martino E."/>
            <person name="Perotto S."/>
            <person name="Kohler A."/>
            <person name="Nagy L.G."/>
            <person name="Floudas D."/>
            <person name="Copeland A."/>
            <person name="Barry K.W."/>
            <person name="Cichocki N."/>
            <person name="Veneault-Fourrey C."/>
            <person name="LaButti K."/>
            <person name="Lindquist E.A."/>
            <person name="Lipzen A."/>
            <person name="Lundell T."/>
            <person name="Morin E."/>
            <person name="Murat C."/>
            <person name="Sun H."/>
            <person name="Tunlid A."/>
            <person name="Henrissat B."/>
            <person name="Grigoriev I.V."/>
            <person name="Hibbett D.S."/>
            <person name="Martin F."/>
            <person name="Nordberg H.P."/>
            <person name="Cantor M.N."/>
            <person name="Hua S.X."/>
        </authorList>
    </citation>
    <scope>NUCLEOTIDE SEQUENCE [LARGE SCALE GENOMIC DNA]</scope>
    <source>
        <strain evidence="1 2">Zn</strain>
    </source>
</reference>
<reference evidence="2" key="2">
    <citation type="submission" date="2015-01" db="EMBL/GenBank/DDBJ databases">
        <title>Evolutionary Origins and Diversification of the Mycorrhizal Mutualists.</title>
        <authorList>
            <consortium name="DOE Joint Genome Institute"/>
            <consortium name="Mycorrhizal Genomics Consortium"/>
            <person name="Kohler A."/>
            <person name="Kuo A."/>
            <person name="Nagy L.G."/>
            <person name="Floudas D."/>
            <person name="Copeland A."/>
            <person name="Barry K.W."/>
            <person name="Cichocki N."/>
            <person name="Veneault-Fourrey C."/>
            <person name="LaButti K."/>
            <person name="Lindquist E.A."/>
            <person name="Lipzen A."/>
            <person name="Lundell T."/>
            <person name="Morin E."/>
            <person name="Murat C."/>
            <person name="Riley R."/>
            <person name="Ohm R."/>
            <person name="Sun H."/>
            <person name="Tunlid A."/>
            <person name="Henrissat B."/>
            <person name="Grigoriev I.V."/>
            <person name="Hibbett D.S."/>
            <person name="Martin F."/>
        </authorList>
    </citation>
    <scope>NUCLEOTIDE SEQUENCE [LARGE SCALE GENOMIC DNA]</scope>
    <source>
        <strain evidence="2">Zn</strain>
    </source>
</reference>
<dbReference type="InterPro" id="IPR036291">
    <property type="entry name" value="NAD(P)-bd_dom_sf"/>
</dbReference>
<dbReference type="SUPFAM" id="SSF51735">
    <property type="entry name" value="NAD(P)-binding Rossmann-fold domains"/>
    <property type="match status" value="1"/>
</dbReference>
<dbReference type="InParanoid" id="A0A0C3GMP4"/>
<proteinExistence type="predicted"/>
<keyword evidence="2" id="KW-1185">Reference proteome</keyword>
<sequence>MPSYVIVGASRGLGYEWLRQLSTDPENTIIGLVRTPASVEAKLSSDKIANVHILQADMADHVALNNAAQEVSKITKGSLDYLIVNGVYANGDHNRLTPTAFTGHEEALRREMIRSLDVNVVGVIYSINAFLPLVHKSTIKKVVALTTGLADTDTAPKFGVPNYVVYSSMKAALNLVIARYSVELREDGIVFLALSPGIVLTSEKPPTAEDIADFQRLKQAVLKRKPEWQGPMTPSESVQLQKQVIEKTTIDESGSFLSHFGNKEWI</sequence>
<dbReference type="EMBL" id="KN832882">
    <property type="protein sequence ID" value="KIM97395.1"/>
    <property type="molecule type" value="Genomic_DNA"/>
</dbReference>
<dbReference type="InterPro" id="IPR002347">
    <property type="entry name" value="SDR_fam"/>
</dbReference>
<dbReference type="GO" id="GO:0016616">
    <property type="term" value="F:oxidoreductase activity, acting on the CH-OH group of donors, NAD or NADP as acceptor"/>
    <property type="evidence" value="ECO:0007669"/>
    <property type="project" value="TreeGrafter"/>
</dbReference>
<dbReference type="Gene3D" id="3.40.50.720">
    <property type="entry name" value="NAD(P)-binding Rossmann-like Domain"/>
    <property type="match status" value="1"/>
</dbReference>
<accession>A0A0C3GMP4</accession>
<dbReference type="AlphaFoldDB" id="A0A0C3GMP4"/>
<evidence type="ECO:0008006" key="3">
    <source>
        <dbReference type="Google" id="ProtNLM"/>
    </source>
</evidence>
<evidence type="ECO:0000313" key="1">
    <source>
        <dbReference type="EMBL" id="KIM97395.1"/>
    </source>
</evidence>
<dbReference type="OrthoDB" id="7289984at2759"/>
<evidence type="ECO:0000313" key="2">
    <source>
        <dbReference type="Proteomes" id="UP000054321"/>
    </source>
</evidence>
<dbReference type="Pfam" id="PF00106">
    <property type="entry name" value="adh_short"/>
    <property type="match status" value="1"/>
</dbReference>